<evidence type="ECO:0000256" key="5">
    <source>
        <dbReference type="ARBA" id="ARBA00022833"/>
    </source>
</evidence>
<keyword evidence="2 8" id="KW-0645">Protease</keyword>
<dbReference type="CDD" id="cd07324">
    <property type="entry name" value="M48C_Oma1-like"/>
    <property type="match status" value="1"/>
</dbReference>
<dbReference type="Gene3D" id="3.30.2010.10">
    <property type="entry name" value="Metalloproteases ('zincins'), catalytic domain"/>
    <property type="match status" value="1"/>
</dbReference>
<dbReference type="InterPro" id="IPR001915">
    <property type="entry name" value="Peptidase_M48"/>
</dbReference>
<evidence type="ECO:0000313" key="8">
    <source>
        <dbReference type="EMBL" id="TVV71851.1"/>
    </source>
</evidence>
<dbReference type="Pfam" id="PF01476">
    <property type="entry name" value="LysM"/>
    <property type="match status" value="1"/>
</dbReference>
<dbReference type="InterPro" id="IPR051156">
    <property type="entry name" value="Mito/Outer_Membr_Metalloprot"/>
</dbReference>
<dbReference type="RefSeq" id="WP_145154176.1">
    <property type="nucleotide sequence ID" value="NZ_VNIM01000078.1"/>
</dbReference>
<evidence type="ECO:0000256" key="4">
    <source>
        <dbReference type="ARBA" id="ARBA00022801"/>
    </source>
</evidence>
<comment type="cofactor">
    <cofactor evidence="1">
        <name>Zn(2+)</name>
        <dbReference type="ChEBI" id="CHEBI:29105"/>
    </cofactor>
</comment>
<feature type="domain" description="LysM" evidence="7">
    <location>
        <begin position="431"/>
        <end position="478"/>
    </location>
</feature>
<dbReference type="GO" id="GO:0004222">
    <property type="term" value="F:metalloendopeptidase activity"/>
    <property type="evidence" value="ECO:0007669"/>
    <property type="project" value="InterPro"/>
</dbReference>
<keyword evidence="6 8" id="KW-0482">Metalloprotease</keyword>
<evidence type="ECO:0000259" key="7">
    <source>
        <dbReference type="PROSITE" id="PS51782"/>
    </source>
</evidence>
<gene>
    <name evidence="8" type="ORF">FOY91_16020</name>
</gene>
<keyword evidence="9" id="KW-1185">Reference proteome</keyword>
<keyword evidence="5" id="KW-0862">Zinc</keyword>
<dbReference type="AlphaFoldDB" id="A0A558QXH6"/>
<dbReference type="GO" id="GO:0046872">
    <property type="term" value="F:metal ion binding"/>
    <property type="evidence" value="ECO:0007669"/>
    <property type="project" value="UniProtKB-KW"/>
</dbReference>
<sequence>MKRVIAWGVAASLLGYTVGGSAVGVTQSARSISASDKATGAKAHPELLQEYGGAYTGPQAAYVRGVGQKIAVQSGLSNSQSDFTVTLLNSPVNNAFAIPGGYVYVTRQLLALMNDEAELASVLGHEVGHVAARHANKRNTTSTIGSVLAGVLGAVTGSSALGQLASSGAQLVTLRFSRQQEYQADDLGISYLARAGYDPYAAADMLAALNAQTALDADIKGGDDARAVPSWMSTHPNGADRVARARQQATTTGIAITDRQRNGDAFLARLDGLLYDDDPAQGMIDGTNFRHPKLRIGFTAPAGYRLANSPSAVSISGTGGQAQFSGGALGSGLPAYVDGVFRKLGGAGAPDTLRQMRVNGLPAAYATARATSGQRAVDITVFAYQMGTNDAYHFMLVTPSGSGIGPFAPMVQGFARLTDAQAAAIKPRRIEIVTVKSGDSVGSLASRMGYADQRVERFRTINALAGDARLRVGQKVKLIVAG</sequence>
<dbReference type="PANTHER" id="PTHR22726:SF1">
    <property type="entry name" value="METALLOENDOPEPTIDASE OMA1, MITOCHONDRIAL"/>
    <property type="match status" value="1"/>
</dbReference>
<dbReference type="PANTHER" id="PTHR22726">
    <property type="entry name" value="METALLOENDOPEPTIDASE OMA1"/>
    <property type="match status" value="1"/>
</dbReference>
<keyword evidence="4" id="KW-0378">Hydrolase</keyword>
<dbReference type="PROSITE" id="PS51782">
    <property type="entry name" value="LYSM"/>
    <property type="match status" value="1"/>
</dbReference>
<organism evidence="8 9">
    <name type="scientific">Alterirhizorhabdus solaris</name>
    <dbReference type="NCBI Taxonomy" id="2529389"/>
    <lineage>
        <taxon>Bacteria</taxon>
        <taxon>Pseudomonadati</taxon>
        <taxon>Pseudomonadota</taxon>
        <taxon>Alphaproteobacteria</taxon>
        <taxon>Sphingomonadales</taxon>
        <taxon>Rhizorhabdaceae</taxon>
        <taxon>Alterirhizorhabdus</taxon>
    </lineage>
</organism>
<name>A0A558QXH6_9SPHN</name>
<dbReference type="GO" id="GO:0051603">
    <property type="term" value="P:proteolysis involved in protein catabolic process"/>
    <property type="evidence" value="ECO:0007669"/>
    <property type="project" value="TreeGrafter"/>
</dbReference>
<dbReference type="Proteomes" id="UP000318681">
    <property type="component" value="Unassembled WGS sequence"/>
</dbReference>
<keyword evidence="3" id="KW-0479">Metal-binding</keyword>
<accession>A0A558QXH6</accession>
<proteinExistence type="predicted"/>
<evidence type="ECO:0000313" key="9">
    <source>
        <dbReference type="Proteomes" id="UP000318681"/>
    </source>
</evidence>
<comment type="caution">
    <text evidence="8">The sequence shown here is derived from an EMBL/GenBank/DDBJ whole genome shotgun (WGS) entry which is preliminary data.</text>
</comment>
<evidence type="ECO:0000256" key="2">
    <source>
        <dbReference type="ARBA" id="ARBA00022670"/>
    </source>
</evidence>
<dbReference type="Pfam" id="PF01435">
    <property type="entry name" value="Peptidase_M48"/>
    <property type="match status" value="1"/>
</dbReference>
<dbReference type="InterPro" id="IPR018392">
    <property type="entry name" value="LysM"/>
</dbReference>
<dbReference type="CDD" id="cd00118">
    <property type="entry name" value="LysM"/>
    <property type="match status" value="1"/>
</dbReference>
<dbReference type="GO" id="GO:0016020">
    <property type="term" value="C:membrane"/>
    <property type="evidence" value="ECO:0007669"/>
    <property type="project" value="TreeGrafter"/>
</dbReference>
<evidence type="ECO:0000256" key="1">
    <source>
        <dbReference type="ARBA" id="ARBA00001947"/>
    </source>
</evidence>
<evidence type="ECO:0000256" key="6">
    <source>
        <dbReference type="ARBA" id="ARBA00023049"/>
    </source>
</evidence>
<dbReference type="EMBL" id="VNIM01000078">
    <property type="protein sequence ID" value="TVV71851.1"/>
    <property type="molecule type" value="Genomic_DNA"/>
</dbReference>
<reference evidence="8 9" key="1">
    <citation type="submission" date="2019-07" db="EMBL/GenBank/DDBJ databases">
        <title>Sphingomonas solaris sp. nov., isolated from a solar panel from Boston, Massachusetts.</title>
        <authorList>
            <person name="Tanner K."/>
            <person name="Pascual J."/>
            <person name="Mancuso C."/>
            <person name="Pereto J."/>
            <person name="Khalil A."/>
            <person name="Vilanova C."/>
        </authorList>
    </citation>
    <scope>NUCLEOTIDE SEQUENCE [LARGE SCALE GENOMIC DNA]</scope>
    <source>
        <strain evidence="8 9">R4DWN</strain>
    </source>
</reference>
<protein>
    <submittedName>
        <fullName evidence="8">M48 family metalloprotease</fullName>
    </submittedName>
</protein>
<evidence type="ECO:0000256" key="3">
    <source>
        <dbReference type="ARBA" id="ARBA00022723"/>
    </source>
</evidence>
<dbReference type="OrthoDB" id="9810445at2"/>